<reference evidence="1 2" key="1">
    <citation type="journal article" date="2008" name="Science">
        <title>The Physcomitrella genome reveals evolutionary insights into the conquest of land by plants.</title>
        <authorList>
            <person name="Rensing S."/>
            <person name="Lang D."/>
            <person name="Zimmer A."/>
            <person name="Terry A."/>
            <person name="Salamov A."/>
            <person name="Shapiro H."/>
            <person name="Nishiyama T."/>
            <person name="Perroud P.-F."/>
            <person name="Lindquist E."/>
            <person name="Kamisugi Y."/>
            <person name="Tanahashi T."/>
            <person name="Sakakibara K."/>
            <person name="Fujita T."/>
            <person name="Oishi K."/>
            <person name="Shin-I T."/>
            <person name="Kuroki Y."/>
            <person name="Toyoda A."/>
            <person name="Suzuki Y."/>
            <person name="Hashimoto A."/>
            <person name="Yamaguchi K."/>
            <person name="Sugano A."/>
            <person name="Kohara Y."/>
            <person name="Fujiyama A."/>
            <person name="Anterola A."/>
            <person name="Aoki S."/>
            <person name="Ashton N."/>
            <person name="Barbazuk W.B."/>
            <person name="Barker E."/>
            <person name="Bennetzen J."/>
            <person name="Bezanilla M."/>
            <person name="Blankenship R."/>
            <person name="Cho S.H."/>
            <person name="Dutcher S."/>
            <person name="Estelle M."/>
            <person name="Fawcett J.A."/>
            <person name="Gundlach H."/>
            <person name="Hanada K."/>
            <person name="Heyl A."/>
            <person name="Hicks K.A."/>
            <person name="Hugh J."/>
            <person name="Lohr M."/>
            <person name="Mayer K."/>
            <person name="Melkozernov A."/>
            <person name="Murata T."/>
            <person name="Nelson D."/>
            <person name="Pils B."/>
            <person name="Prigge M."/>
            <person name="Reiss B."/>
            <person name="Renner T."/>
            <person name="Rombauts S."/>
            <person name="Rushton P."/>
            <person name="Sanderfoot A."/>
            <person name="Schween G."/>
            <person name="Shiu S.-H."/>
            <person name="Stueber K."/>
            <person name="Theodoulou F.L."/>
            <person name="Tu H."/>
            <person name="Van de Peer Y."/>
            <person name="Verrier P.J."/>
            <person name="Waters E."/>
            <person name="Wood A."/>
            <person name="Yang L."/>
            <person name="Cove D."/>
            <person name="Cuming A."/>
            <person name="Hasebe M."/>
            <person name="Lucas S."/>
            <person name="Mishler D.B."/>
            <person name="Reski R."/>
            <person name="Grigoriev I."/>
            <person name="Quatrano R.S."/>
            <person name="Boore J.L."/>
        </authorList>
    </citation>
    <scope>NUCLEOTIDE SEQUENCE [LARGE SCALE GENOMIC DNA]</scope>
    <source>
        <strain evidence="1 2">cv. Gransden 2004</strain>
    </source>
</reference>
<gene>
    <name evidence="1" type="primary">LOC112288717</name>
</gene>
<accession>A0A7I4A8A9</accession>
<sequence length="87" mass="9831">MGGQEELMRRLLGATDVPTMLGRQWRRVNQQPLLDPHPSPSLARLEGSLHFLGVEQEPGNDSKWYPPERIVWLVGGFAPPDFAIRTL</sequence>
<dbReference type="EMBL" id="ABEU02000011">
    <property type="status" value="NOT_ANNOTATED_CDS"/>
    <property type="molecule type" value="Genomic_DNA"/>
</dbReference>
<keyword evidence="2" id="KW-1185">Reference proteome</keyword>
<reference evidence="1 2" key="2">
    <citation type="journal article" date="2018" name="Plant J.">
        <title>The Physcomitrella patens chromosome-scale assembly reveals moss genome structure and evolution.</title>
        <authorList>
            <person name="Lang D."/>
            <person name="Ullrich K.K."/>
            <person name="Murat F."/>
            <person name="Fuchs J."/>
            <person name="Jenkins J."/>
            <person name="Haas F.B."/>
            <person name="Piednoel M."/>
            <person name="Gundlach H."/>
            <person name="Van Bel M."/>
            <person name="Meyberg R."/>
            <person name="Vives C."/>
            <person name="Morata J."/>
            <person name="Symeonidi A."/>
            <person name="Hiss M."/>
            <person name="Muchero W."/>
            <person name="Kamisugi Y."/>
            <person name="Saleh O."/>
            <person name="Blanc G."/>
            <person name="Decker E.L."/>
            <person name="van Gessel N."/>
            <person name="Grimwood J."/>
            <person name="Hayes R.D."/>
            <person name="Graham S.W."/>
            <person name="Gunter L.E."/>
            <person name="McDaniel S.F."/>
            <person name="Hoernstein S.N.W."/>
            <person name="Larsson A."/>
            <person name="Li F.W."/>
            <person name="Perroud P.F."/>
            <person name="Phillips J."/>
            <person name="Ranjan P."/>
            <person name="Rokshar D.S."/>
            <person name="Rothfels C.J."/>
            <person name="Schneider L."/>
            <person name="Shu S."/>
            <person name="Stevenson D.W."/>
            <person name="Thummler F."/>
            <person name="Tillich M."/>
            <person name="Villarreal Aguilar J.C."/>
            <person name="Widiez T."/>
            <person name="Wong G.K."/>
            <person name="Wymore A."/>
            <person name="Zhang Y."/>
            <person name="Zimmer A.D."/>
            <person name="Quatrano R.S."/>
            <person name="Mayer K.F.X."/>
            <person name="Goodstein D."/>
            <person name="Casacuberta J.M."/>
            <person name="Vandepoele K."/>
            <person name="Reski R."/>
            <person name="Cuming A.C."/>
            <person name="Tuskan G.A."/>
            <person name="Maumus F."/>
            <person name="Salse J."/>
            <person name="Schmutz J."/>
            <person name="Rensing S.A."/>
        </authorList>
    </citation>
    <scope>NUCLEOTIDE SEQUENCE [LARGE SCALE GENOMIC DNA]</scope>
    <source>
        <strain evidence="1 2">cv. Gransden 2004</strain>
    </source>
</reference>
<evidence type="ECO:0000313" key="2">
    <source>
        <dbReference type="Proteomes" id="UP000006727"/>
    </source>
</evidence>
<dbReference type="AlphaFoldDB" id="A0A7I4A8A9"/>
<dbReference type="EnsemblPlants" id="Pp3c11_15540V3.4">
    <property type="protein sequence ID" value="Pp3c11_15540V3.4"/>
    <property type="gene ID" value="Pp3c11_15540"/>
</dbReference>
<organism evidence="1 2">
    <name type="scientific">Physcomitrium patens</name>
    <name type="common">Spreading-leaved earth moss</name>
    <name type="synonym">Physcomitrella patens</name>
    <dbReference type="NCBI Taxonomy" id="3218"/>
    <lineage>
        <taxon>Eukaryota</taxon>
        <taxon>Viridiplantae</taxon>
        <taxon>Streptophyta</taxon>
        <taxon>Embryophyta</taxon>
        <taxon>Bryophyta</taxon>
        <taxon>Bryophytina</taxon>
        <taxon>Bryopsida</taxon>
        <taxon>Funariidae</taxon>
        <taxon>Funariales</taxon>
        <taxon>Funariaceae</taxon>
        <taxon>Physcomitrium</taxon>
    </lineage>
</organism>
<evidence type="ECO:0000313" key="1">
    <source>
        <dbReference type="EnsemblPlants" id="Pp3c11_15540V3.4"/>
    </source>
</evidence>
<dbReference type="Gramene" id="Pp3c11_15540V3.4">
    <property type="protein sequence ID" value="Pp3c11_15540V3.4"/>
    <property type="gene ID" value="Pp3c11_15540"/>
</dbReference>
<name>A0A7I4A8A9_PHYPA</name>
<protein>
    <submittedName>
        <fullName evidence="1">Uncharacterized protein</fullName>
    </submittedName>
</protein>
<reference evidence="1" key="3">
    <citation type="submission" date="2020-12" db="UniProtKB">
        <authorList>
            <consortium name="EnsemblPlants"/>
        </authorList>
    </citation>
    <scope>IDENTIFICATION</scope>
</reference>
<dbReference type="Proteomes" id="UP000006727">
    <property type="component" value="Chromosome 11"/>
</dbReference>
<proteinExistence type="predicted"/>